<protein>
    <submittedName>
        <fullName evidence="2">Uncharacterized protein</fullName>
    </submittedName>
</protein>
<comment type="caution">
    <text evidence="2">The sequence shown here is derived from an EMBL/GenBank/DDBJ whole genome shotgun (WGS) entry which is preliminary data.</text>
</comment>
<dbReference type="PATRIC" id="fig|662479.7.peg.3123"/>
<reference evidence="2 3" key="1">
    <citation type="journal article" date="2014" name="PLoS Genet.">
        <title>Phylogenetically driven sequencing of extremely halophilic archaea reveals strategies for static and dynamic osmo-response.</title>
        <authorList>
            <person name="Becker E.A."/>
            <person name="Seitzer P.M."/>
            <person name="Tritt A."/>
            <person name="Larsen D."/>
            <person name="Krusor M."/>
            <person name="Yao A.I."/>
            <person name="Wu D."/>
            <person name="Madern D."/>
            <person name="Eisen J.A."/>
            <person name="Darling A.E."/>
            <person name="Facciotti M.T."/>
        </authorList>
    </citation>
    <scope>NUCLEOTIDE SEQUENCE [LARGE SCALE GENOMIC DNA]</scope>
    <source>
        <strain evidence="2 3">ATCC BAA-1512</strain>
    </source>
</reference>
<organism evidence="2 3">
    <name type="scientific">Haloferax mucosum ATCC BAA-1512</name>
    <dbReference type="NCBI Taxonomy" id="662479"/>
    <lineage>
        <taxon>Archaea</taxon>
        <taxon>Methanobacteriati</taxon>
        <taxon>Methanobacteriota</taxon>
        <taxon>Stenosarchaea group</taxon>
        <taxon>Halobacteria</taxon>
        <taxon>Halobacteriales</taxon>
        <taxon>Haloferacaceae</taxon>
        <taxon>Haloferax</taxon>
    </lineage>
</organism>
<dbReference type="EMBL" id="AOLN01000018">
    <property type="protein sequence ID" value="ELZ91714.1"/>
    <property type="molecule type" value="Genomic_DNA"/>
</dbReference>
<evidence type="ECO:0000313" key="3">
    <source>
        <dbReference type="Proteomes" id="UP000011550"/>
    </source>
</evidence>
<dbReference type="STRING" id="662479.C440_15409"/>
<dbReference type="OrthoDB" id="212881at2157"/>
<feature type="transmembrane region" description="Helical" evidence="1">
    <location>
        <begin position="21"/>
        <end position="51"/>
    </location>
</feature>
<dbReference type="Pfam" id="PF24002">
    <property type="entry name" value="DUF7318"/>
    <property type="match status" value="1"/>
</dbReference>
<keyword evidence="3" id="KW-1185">Reference proteome</keyword>
<dbReference type="InterPro" id="IPR055742">
    <property type="entry name" value="DUF7318"/>
</dbReference>
<feature type="transmembrane region" description="Helical" evidence="1">
    <location>
        <begin position="57"/>
        <end position="77"/>
    </location>
</feature>
<dbReference type="Proteomes" id="UP000011550">
    <property type="component" value="Unassembled WGS sequence"/>
</dbReference>
<sequence>MSSTGSTYGDIHRYEPARESTAAAIAIVLLTIIEVVFVFLFTLGFVSGWALTDTGNMFLGAVLAVIFVDLAFILALYRKEFLPDVMIVKKRRRKWEDLYVREEDVDGVTFSSESAWEQVKRAVYPYYKR</sequence>
<evidence type="ECO:0000313" key="2">
    <source>
        <dbReference type="EMBL" id="ELZ91714.1"/>
    </source>
</evidence>
<keyword evidence="1" id="KW-0812">Transmembrane</keyword>
<keyword evidence="1" id="KW-1133">Transmembrane helix</keyword>
<dbReference type="RefSeq" id="WP_008321533.1">
    <property type="nucleotide sequence ID" value="NZ_AOLN01000018.1"/>
</dbReference>
<name>M0I8C8_9EURY</name>
<dbReference type="AlphaFoldDB" id="M0I8C8"/>
<evidence type="ECO:0000256" key="1">
    <source>
        <dbReference type="SAM" id="Phobius"/>
    </source>
</evidence>
<accession>M0I8C8</accession>
<keyword evidence="1" id="KW-0472">Membrane</keyword>
<proteinExistence type="predicted"/>
<gene>
    <name evidence="2" type="ORF">C440_15409</name>
</gene>